<gene>
    <name evidence="3" type="ORF">CKF54_07530</name>
</gene>
<feature type="compositionally biased region" description="Polar residues" evidence="1">
    <location>
        <begin position="517"/>
        <end position="527"/>
    </location>
</feature>
<proteinExistence type="predicted"/>
<reference evidence="3 4" key="1">
    <citation type="submission" date="2017-08" db="EMBL/GenBank/DDBJ databases">
        <title>Reclassification of Bisgaard taxon 37 and 44.</title>
        <authorList>
            <person name="Christensen H."/>
        </authorList>
    </citation>
    <scope>NUCLEOTIDE SEQUENCE [LARGE SCALE GENOMIC DNA]</scope>
    <source>
        <strain evidence="3 4">B96_3</strain>
    </source>
</reference>
<evidence type="ECO:0000256" key="1">
    <source>
        <dbReference type="SAM" id="MobiDB-lite"/>
    </source>
</evidence>
<evidence type="ECO:0000256" key="2">
    <source>
        <dbReference type="SAM" id="Phobius"/>
    </source>
</evidence>
<feature type="transmembrane region" description="Helical" evidence="2">
    <location>
        <begin position="642"/>
        <end position="663"/>
    </location>
</feature>
<dbReference type="Proteomes" id="UP000265691">
    <property type="component" value="Unassembled WGS sequence"/>
</dbReference>
<sequence length="664" mass="77535">MTYFITREHAELWRASYVSATLPLQATFYQYSVLPDWRMMRETLLSDYNFKCQFRAIAGMYDQSHFPKWRNTAFFQKYPYKANLQYACWLATSYWQLQRFALEEVTAYNPEDTQALYLEMLLGFVRSYVAMRAQGEACFYLDGSIFNLNALTYRQCLALEQLQGINALALGRHLGQAYIEATNSHEFYYKVFTSLHADLNYGTALAGVEPRPTASSSTVTPSVDFATQQNLEVKLTGVAKPVFYGDERDQLLEKMHHVYADYNREAAAFRKGMGIKWDYSPSKAREVLALQEETFDLPIDYQRKLDKVWYVKENAEFIYIDAKIGAVYRELELVDFNIFKPEVYFYYRRMLVNLWQSLSQSFIGQLGLTSYIYRQRLLDLFLPYEKDQEVSFAEQYDESSSTYNCNFGGTFVPRYNFEYNPISLEYTDYHLIVTQDLYQFGPSKFFAQSFGLDTMQFHLLEYQDTAISDLKEFVKTYSRELAPWVVQMAFMLHELETPKQTSGQNQEATQTQEQNEPNSFSSTSREVNQSQLAQERVTLIKDQLAQVYSHYHDKLGRAEFWRVLGRDYCPNQDYFVPESSIYQYYNLCQTQVPRAVKMIMDNMPHAAYELSTTYSLKDAVTYRSYFLCALIPDNKLNGAIRAIKLIGGIIFIIFILGCIGWLFS</sequence>
<evidence type="ECO:0000313" key="4">
    <source>
        <dbReference type="Proteomes" id="UP000265691"/>
    </source>
</evidence>
<protein>
    <submittedName>
        <fullName evidence="3">Uncharacterized protein</fullName>
    </submittedName>
</protein>
<dbReference type="EMBL" id="NRHC01000129">
    <property type="protein sequence ID" value="RIY31121.1"/>
    <property type="molecule type" value="Genomic_DNA"/>
</dbReference>
<organism evidence="3 4">
    <name type="scientific">Psittacicella hinzii</name>
    <dbReference type="NCBI Taxonomy" id="2028575"/>
    <lineage>
        <taxon>Bacteria</taxon>
        <taxon>Pseudomonadati</taxon>
        <taxon>Pseudomonadota</taxon>
        <taxon>Gammaproteobacteria</taxon>
        <taxon>Pasteurellales</taxon>
        <taxon>Psittacicellaceae</taxon>
        <taxon>Psittacicella</taxon>
    </lineage>
</organism>
<keyword evidence="2" id="KW-1133">Transmembrane helix</keyword>
<dbReference type="RefSeq" id="WP_119525741.1">
    <property type="nucleotide sequence ID" value="NZ_NRHC01000129.1"/>
</dbReference>
<accession>A0A3A1Y0Y9</accession>
<comment type="caution">
    <text evidence="3">The sequence shown here is derived from an EMBL/GenBank/DDBJ whole genome shotgun (WGS) entry which is preliminary data.</text>
</comment>
<dbReference type="OrthoDB" id="10011077at2"/>
<keyword evidence="4" id="KW-1185">Reference proteome</keyword>
<feature type="region of interest" description="Disordered" evidence="1">
    <location>
        <begin position="499"/>
        <end position="527"/>
    </location>
</feature>
<keyword evidence="2" id="KW-0812">Transmembrane</keyword>
<evidence type="ECO:0000313" key="3">
    <source>
        <dbReference type="EMBL" id="RIY31121.1"/>
    </source>
</evidence>
<dbReference type="AlphaFoldDB" id="A0A3A1Y0Y9"/>
<feature type="compositionally biased region" description="Low complexity" evidence="1">
    <location>
        <begin position="504"/>
        <end position="516"/>
    </location>
</feature>
<name>A0A3A1Y0Y9_9GAMM</name>
<keyword evidence="2" id="KW-0472">Membrane</keyword>